<dbReference type="AlphaFoldDB" id="A0A2Z7BWK1"/>
<dbReference type="EMBL" id="KV001352">
    <property type="protein sequence ID" value="KZV39022.1"/>
    <property type="molecule type" value="Genomic_DNA"/>
</dbReference>
<protein>
    <submittedName>
        <fullName evidence="2">Uncharacterized protein</fullName>
    </submittedName>
</protein>
<feature type="region of interest" description="Disordered" evidence="1">
    <location>
        <begin position="43"/>
        <end position="81"/>
    </location>
</feature>
<accession>A0A2Z7BWK1</accession>
<gene>
    <name evidence="2" type="ORF">F511_34453</name>
</gene>
<evidence type="ECO:0000313" key="3">
    <source>
        <dbReference type="Proteomes" id="UP000250235"/>
    </source>
</evidence>
<dbReference type="Proteomes" id="UP000250235">
    <property type="component" value="Unassembled WGS sequence"/>
</dbReference>
<keyword evidence="3" id="KW-1185">Reference proteome</keyword>
<evidence type="ECO:0000313" key="2">
    <source>
        <dbReference type="EMBL" id="KZV39022.1"/>
    </source>
</evidence>
<evidence type="ECO:0000256" key="1">
    <source>
        <dbReference type="SAM" id="MobiDB-lite"/>
    </source>
</evidence>
<name>A0A2Z7BWK1_9LAMI</name>
<sequence>MARALSVGPPPVPAGSIKLSHGSNHVLHGSTEALKDGSRAARIMQPSCHGPGSTSRPSPLPSSLGPPLNHYDMNPSPMDRP</sequence>
<organism evidence="2 3">
    <name type="scientific">Dorcoceras hygrometricum</name>
    <dbReference type="NCBI Taxonomy" id="472368"/>
    <lineage>
        <taxon>Eukaryota</taxon>
        <taxon>Viridiplantae</taxon>
        <taxon>Streptophyta</taxon>
        <taxon>Embryophyta</taxon>
        <taxon>Tracheophyta</taxon>
        <taxon>Spermatophyta</taxon>
        <taxon>Magnoliopsida</taxon>
        <taxon>eudicotyledons</taxon>
        <taxon>Gunneridae</taxon>
        <taxon>Pentapetalae</taxon>
        <taxon>asterids</taxon>
        <taxon>lamiids</taxon>
        <taxon>Lamiales</taxon>
        <taxon>Gesneriaceae</taxon>
        <taxon>Didymocarpoideae</taxon>
        <taxon>Trichosporeae</taxon>
        <taxon>Loxocarpinae</taxon>
        <taxon>Dorcoceras</taxon>
    </lineage>
</organism>
<feature type="region of interest" description="Disordered" evidence="1">
    <location>
        <begin position="1"/>
        <end position="24"/>
    </location>
</feature>
<reference evidence="2 3" key="1">
    <citation type="journal article" date="2015" name="Proc. Natl. Acad. Sci. U.S.A.">
        <title>The resurrection genome of Boea hygrometrica: A blueprint for survival of dehydration.</title>
        <authorList>
            <person name="Xiao L."/>
            <person name="Yang G."/>
            <person name="Zhang L."/>
            <person name="Yang X."/>
            <person name="Zhao S."/>
            <person name="Ji Z."/>
            <person name="Zhou Q."/>
            <person name="Hu M."/>
            <person name="Wang Y."/>
            <person name="Chen M."/>
            <person name="Xu Y."/>
            <person name="Jin H."/>
            <person name="Xiao X."/>
            <person name="Hu G."/>
            <person name="Bao F."/>
            <person name="Hu Y."/>
            <person name="Wan P."/>
            <person name="Li L."/>
            <person name="Deng X."/>
            <person name="Kuang T."/>
            <person name="Xiang C."/>
            <person name="Zhu J.K."/>
            <person name="Oliver M.J."/>
            <person name="He Y."/>
        </authorList>
    </citation>
    <scope>NUCLEOTIDE SEQUENCE [LARGE SCALE GENOMIC DNA]</scope>
    <source>
        <strain evidence="3">cv. XS01</strain>
    </source>
</reference>
<proteinExistence type="predicted"/>
<feature type="compositionally biased region" description="Low complexity" evidence="1">
    <location>
        <begin position="50"/>
        <end position="68"/>
    </location>
</feature>